<dbReference type="PANTHER" id="PTHR23048:SF0">
    <property type="entry name" value="CALMODULIN LIKE 3"/>
    <property type="match status" value="1"/>
</dbReference>
<dbReference type="PROSITE" id="PS50222">
    <property type="entry name" value="EF_HAND_2"/>
    <property type="match status" value="1"/>
</dbReference>
<dbReference type="GO" id="GO:0005509">
    <property type="term" value="F:calcium ion binding"/>
    <property type="evidence" value="ECO:0007669"/>
    <property type="project" value="InterPro"/>
</dbReference>
<dbReference type="AlphaFoldDB" id="A0A430QCX1"/>
<dbReference type="Proteomes" id="UP000290809">
    <property type="component" value="Unassembled WGS sequence"/>
</dbReference>
<dbReference type="GO" id="GO:0016460">
    <property type="term" value="C:myosin II complex"/>
    <property type="evidence" value="ECO:0007669"/>
    <property type="project" value="TreeGrafter"/>
</dbReference>
<evidence type="ECO:0000259" key="2">
    <source>
        <dbReference type="PROSITE" id="PS50222"/>
    </source>
</evidence>
<feature type="domain" description="EF-hand" evidence="2">
    <location>
        <begin position="145"/>
        <end position="180"/>
    </location>
</feature>
<dbReference type="InterPro" id="IPR050230">
    <property type="entry name" value="CALM/Myosin/TropC-like"/>
</dbReference>
<reference evidence="3 4" key="1">
    <citation type="journal article" date="2019" name="PLoS Pathog.">
        <title>Genome sequence of the bovine parasite Schistosoma bovis Tanzania.</title>
        <authorList>
            <person name="Oey H."/>
            <person name="Zakrzewski M."/>
            <person name="Gobert G."/>
            <person name="Gravermann K."/>
            <person name="Stoye J."/>
            <person name="Jones M."/>
            <person name="Mcmanus D."/>
            <person name="Krause L."/>
        </authorList>
    </citation>
    <scope>NUCLEOTIDE SEQUENCE [LARGE SCALE GENOMIC DNA]</scope>
    <source>
        <strain evidence="3 4">TAN1997</strain>
    </source>
</reference>
<comment type="caution">
    <text evidence="3">The sequence shown here is derived from an EMBL/GenBank/DDBJ whole genome shotgun (WGS) entry which is preliminary data.</text>
</comment>
<dbReference type="Gene3D" id="1.10.238.10">
    <property type="entry name" value="EF-hand"/>
    <property type="match status" value="1"/>
</dbReference>
<name>A0A430QCX1_SCHBO</name>
<gene>
    <name evidence="3" type="ORF">DC041_0006404</name>
</gene>
<evidence type="ECO:0000313" key="4">
    <source>
        <dbReference type="Proteomes" id="UP000290809"/>
    </source>
</evidence>
<dbReference type="InterPro" id="IPR011992">
    <property type="entry name" value="EF-hand-dom_pair"/>
</dbReference>
<dbReference type="InterPro" id="IPR002048">
    <property type="entry name" value="EF_hand_dom"/>
</dbReference>
<dbReference type="EMBL" id="QMKO01001957">
    <property type="protein sequence ID" value="RTG85533.1"/>
    <property type="molecule type" value="Genomic_DNA"/>
</dbReference>
<dbReference type="PANTHER" id="PTHR23048">
    <property type="entry name" value="MYOSIN LIGHT CHAIN 1, 3"/>
    <property type="match status" value="1"/>
</dbReference>
<dbReference type="SUPFAM" id="SSF47473">
    <property type="entry name" value="EF-hand"/>
    <property type="match status" value="1"/>
</dbReference>
<proteinExistence type="predicted"/>
<sequence length="206" mass="23755">MYYVHYLYHLERSSLSFNVISHQFDNLGSKYQHVIFINLNIAEDERETKDEIAQPVSRQDSQILKESVIKSIYDSLSSAKSRKVTLNQICRCLQMLNQCPTSATLDKIYSDYTPEDMEGIGPESIAIDLDQFTEIIQTYSYTREERLNQLNNAFLFFDKNESGVVDTEPMKTMLLTVGDCFTDKECNEFFKEAAPGTDGKWPYDGM</sequence>
<keyword evidence="4" id="KW-1185">Reference proteome</keyword>
<keyword evidence="1" id="KW-0677">Repeat</keyword>
<organism evidence="3 4">
    <name type="scientific">Schistosoma bovis</name>
    <name type="common">Blood fluke</name>
    <dbReference type="NCBI Taxonomy" id="6184"/>
    <lineage>
        <taxon>Eukaryota</taxon>
        <taxon>Metazoa</taxon>
        <taxon>Spiralia</taxon>
        <taxon>Lophotrochozoa</taxon>
        <taxon>Platyhelminthes</taxon>
        <taxon>Trematoda</taxon>
        <taxon>Digenea</taxon>
        <taxon>Strigeidida</taxon>
        <taxon>Schistosomatoidea</taxon>
        <taxon>Schistosomatidae</taxon>
        <taxon>Schistosoma</taxon>
    </lineage>
</organism>
<dbReference type="STRING" id="6184.A0A430QCX1"/>
<evidence type="ECO:0000313" key="3">
    <source>
        <dbReference type="EMBL" id="RTG85533.1"/>
    </source>
</evidence>
<accession>A0A430QCX1</accession>
<evidence type="ECO:0000256" key="1">
    <source>
        <dbReference type="ARBA" id="ARBA00022737"/>
    </source>
</evidence>
<protein>
    <recommendedName>
        <fullName evidence="2">EF-hand domain-containing protein</fullName>
    </recommendedName>
</protein>